<dbReference type="EMBL" id="KN822791">
    <property type="protein sequence ID" value="KIM50040.1"/>
    <property type="molecule type" value="Genomic_DNA"/>
</dbReference>
<accession>A0A0C3CMX4</accession>
<dbReference type="HOGENOM" id="CLU_2759316_0_0_1"/>
<reference evidence="1" key="3">
    <citation type="submission" date="2015-02" db="EMBL/GenBank/DDBJ databases">
        <title>Evolutionary Origins and Diversification of the Mycorrhizal Mutualists.</title>
        <authorList>
            <consortium name="DOE Joint Genome Institute"/>
            <consortium name="Mycorrhizal Genomics Consortium"/>
            <person name="Kohler A."/>
            <person name="Kuo A."/>
            <person name="Nagy L.G."/>
            <person name="Floudas D."/>
            <person name="Copeland A."/>
            <person name="Barry K.W."/>
            <person name="Cichocki N."/>
            <person name="Veneault-Fourrey C."/>
            <person name="LaButti K."/>
            <person name="Lindquist E.A."/>
            <person name="Lipzen A."/>
            <person name="Lundell T."/>
            <person name="Morin E."/>
            <person name="Murat C."/>
            <person name="Riley R."/>
            <person name="Ohm R."/>
            <person name="Sun H."/>
            <person name="Tunlid A."/>
            <person name="Henrissat B."/>
            <person name="Grigoriev I.V."/>
            <person name="Hibbett D.S."/>
            <person name="Martin F."/>
        </authorList>
    </citation>
    <scope>NUCLEOTIDE SEQUENCE</scope>
    <source>
        <strain evidence="1">Foug A</strain>
    </source>
</reference>
<keyword evidence="3" id="KW-1185">Reference proteome</keyword>
<evidence type="ECO:0000313" key="3">
    <source>
        <dbReference type="Proteomes" id="UP000053989"/>
    </source>
</evidence>
<sequence length="70" mass="7945">MHQNIIHGIDVSTYQVLTGWEFPAAHGDSPCSSTIYGDSPEPYYISSALLLEILQSLILYGWRNVFNHNY</sequence>
<dbReference type="AlphaFoldDB" id="A0A0C3CMX4"/>
<reference evidence="1 3" key="1">
    <citation type="submission" date="2014-04" db="EMBL/GenBank/DDBJ databases">
        <authorList>
            <consortium name="DOE Joint Genome Institute"/>
            <person name="Kuo A."/>
            <person name="Kohler A."/>
            <person name="Nagy L.G."/>
            <person name="Floudas D."/>
            <person name="Copeland A."/>
            <person name="Barry K.W."/>
            <person name="Cichocki N."/>
            <person name="Veneault-Fourrey C."/>
            <person name="LaButti K."/>
            <person name="Lindquist E.A."/>
            <person name="Lipzen A."/>
            <person name="Lundell T."/>
            <person name="Morin E."/>
            <person name="Murat C."/>
            <person name="Sun H."/>
            <person name="Tunlid A."/>
            <person name="Henrissat B."/>
            <person name="Grigoriev I.V."/>
            <person name="Hibbett D.S."/>
            <person name="Martin F."/>
            <person name="Nordberg H.P."/>
            <person name="Cantor M.N."/>
            <person name="Hua S.X."/>
        </authorList>
    </citation>
    <scope>NUCLEOTIDE SEQUENCE [LARGE SCALE GENOMIC DNA]</scope>
    <source>
        <strain evidence="1 3">Foug A</strain>
    </source>
</reference>
<name>A0A0C3CMX4_9AGAM</name>
<evidence type="ECO:0000313" key="2">
    <source>
        <dbReference type="EMBL" id="KIM50040.1"/>
    </source>
</evidence>
<reference evidence="3" key="2">
    <citation type="submission" date="2015-01" db="EMBL/GenBank/DDBJ databases">
        <title>Evolutionary Origins and Diversification of the Mycorrhizal Mutualists.</title>
        <authorList>
            <consortium name="DOE Joint Genome Institute"/>
            <consortium name="Mycorrhizal Genomics Consortium"/>
            <person name="Kohler A."/>
            <person name="Kuo A."/>
            <person name="Nagy L.G."/>
            <person name="Floudas D."/>
            <person name="Copeland A."/>
            <person name="Barry K.W."/>
            <person name="Cichocki N."/>
            <person name="Veneault-Fourrey C."/>
            <person name="LaButti K."/>
            <person name="Lindquist E.A."/>
            <person name="Lipzen A."/>
            <person name="Lundell T."/>
            <person name="Morin E."/>
            <person name="Murat C."/>
            <person name="Riley R."/>
            <person name="Ohm R."/>
            <person name="Sun H."/>
            <person name="Tunlid A."/>
            <person name="Henrissat B."/>
            <person name="Grigoriev I.V."/>
            <person name="Hibbett D.S."/>
            <person name="Martin F."/>
        </authorList>
    </citation>
    <scope>NUCLEOTIDE SEQUENCE [LARGE SCALE GENOMIC DNA]</scope>
    <source>
        <strain evidence="3">Foug A</strain>
    </source>
</reference>
<organism evidence="1 3">
    <name type="scientific">Scleroderma citrinum Foug A</name>
    <dbReference type="NCBI Taxonomy" id="1036808"/>
    <lineage>
        <taxon>Eukaryota</taxon>
        <taxon>Fungi</taxon>
        <taxon>Dikarya</taxon>
        <taxon>Basidiomycota</taxon>
        <taxon>Agaricomycotina</taxon>
        <taxon>Agaricomycetes</taxon>
        <taxon>Agaricomycetidae</taxon>
        <taxon>Boletales</taxon>
        <taxon>Sclerodermatineae</taxon>
        <taxon>Sclerodermataceae</taxon>
        <taxon>Scleroderma</taxon>
    </lineage>
</organism>
<gene>
    <name evidence="2" type="ORF">SCLCIDRAFT_34736</name>
    <name evidence="1" type="ORF">SCLCIDRAFT_34743</name>
</gene>
<proteinExistence type="predicted"/>
<evidence type="ECO:0000313" key="1">
    <source>
        <dbReference type="EMBL" id="KIM50035.1"/>
    </source>
</evidence>
<dbReference type="EMBL" id="KN822798">
    <property type="protein sequence ID" value="KIM50035.1"/>
    <property type="molecule type" value="Genomic_DNA"/>
</dbReference>
<dbReference type="Proteomes" id="UP000053989">
    <property type="component" value="Unassembled WGS sequence"/>
</dbReference>
<protein>
    <submittedName>
        <fullName evidence="1">Uncharacterized protein</fullName>
    </submittedName>
</protein>